<gene>
    <name evidence="6" type="ORF">SAMN04488529_10163</name>
</gene>
<dbReference type="Gene3D" id="3.40.190.10">
    <property type="entry name" value="Periplasmic binding protein-like II"/>
    <property type="match status" value="2"/>
</dbReference>
<feature type="chain" id="PRO_5039274741" evidence="4">
    <location>
        <begin position="22"/>
        <end position="317"/>
    </location>
</feature>
<dbReference type="OrthoDB" id="9815602at2"/>
<dbReference type="STRING" id="94869.SAMN04488529_10163"/>
<dbReference type="PANTHER" id="PTHR30024">
    <property type="entry name" value="ALIPHATIC SULFONATES-BINDING PROTEIN-RELATED"/>
    <property type="match status" value="1"/>
</dbReference>
<feature type="domain" description="Solute-binding protein family 3/N-terminal" evidence="5">
    <location>
        <begin position="37"/>
        <end position="238"/>
    </location>
</feature>
<name>A0A1H0LCY9_9CLOT</name>
<evidence type="ECO:0000259" key="5">
    <source>
        <dbReference type="SMART" id="SM00062"/>
    </source>
</evidence>
<comment type="subcellular location">
    <subcellularLocation>
        <location evidence="1">Periplasm</location>
    </subcellularLocation>
</comment>
<evidence type="ECO:0000256" key="4">
    <source>
        <dbReference type="SAM" id="SignalP"/>
    </source>
</evidence>
<dbReference type="InterPro" id="IPR015168">
    <property type="entry name" value="SsuA/THI5"/>
</dbReference>
<dbReference type="SMART" id="SM00062">
    <property type="entry name" value="PBPb"/>
    <property type="match status" value="1"/>
</dbReference>
<comment type="similarity">
    <text evidence="2">Belongs to the bacterial solute-binding protein SsuA/TauA family.</text>
</comment>
<dbReference type="PROSITE" id="PS51257">
    <property type="entry name" value="PROKAR_LIPOPROTEIN"/>
    <property type="match status" value="1"/>
</dbReference>
<evidence type="ECO:0000256" key="3">
    <source>
        <dbReference type="ARBA" id="ARBA00022729"/>
    </source>
</evidence>
<dbReference type="PANTHER" id="PTHR30024:SF47">
    <property type="entry name" value="TAURINE-BINDING PERIPLASMIC PROTEIN"/>
    <property type="match status" value="1"/>
</dbReference>
<sequence length="317" mass="34661">MEIKKIIAATMVLAMATTMVACGNKKEETAEKGAKTTLRVGVMGSIDAVPLVIAKENGYFEELGIDLDLQIFKAAKDRDAALQAEQLDGVLCDEVAISIYQNSGMDMKITGTTNGSWTLVAGKDSEINSIDDLVGKKVGISERTMIDYLADNIANENGIDASSIEKVAVPAMPARLEALKNNQIDAAILPAPFNDTAIADGGREITKIYNKDIMISTTAFLQEIITKNPKDIKNFYKAYDKAIDYINNNDISKYEDIIISTVGYSEDMRGNIELPEFKNNYLPSEEKVQTVLDWSKAKGIITKELKAKDVISDIAIN</sequence>
<organism evidence="6 7">
    <name type="scientific">Clostridium gasigenes</name>
    <dbReference type="NCBI Taxonomy" id="94869"/>
    <lineage>
        <taxon>Bacteria</taxon>
        <taxon>Bacillati</taxon>
        <taxon>Bacillota</taxon>
        <taxon>Clostridia</taxon>
        <taxon>Eubacteriales</taxon>
        <taxon>Clostridiaceae</taxon>
        <taxon>Clostridium</taxon>
    </lineage>
</organism>
<dbReference type="SUPFAM" id="SSF53850">
    <property type="entry name" value="Periplasmic binding protein-like II"/>
    <property type="match status" value="1"/>
</dbReference>
<evidence type="ECO:0000256" key="2">
    <source>
        <dbReference type="ARBA" id="ARBA00010742"/>
    </source>
</evidence>
<keyword evidence="3 4" id="KW-0732">Signal</keyword>
<accession>A0A1H0LCY9</accession>
<evidence type="ECO:0000313" key="6">
    <source>
        <dbReference type="EMBL" id="SDO65873.1"/>
    </source>
</evidence>
<dbReference type="GO" id="GO:0042597">
    <property type="term" value="C:periplasmic space"/>
    <property type="evidence" value="ECO:0007669"/>
    <property type="project" value="UniProtKB-SubCell"/>
</dbReference>
<dbReference type="EMBL" id="FNJM01000001">
    <property type="protein sequence ID" value="SDO65873.1"/>
    <property type="molecule type" value="Genomic_DNA"/>
</dbReference>
<reference evidence="6 7" key="1">
    <citation type="submission" date="2016-10" db="EMBL/GenBank/DDBJ databases">
        <authorList>
            <person name="de Groot N.N."/>
        </authorList>
    </citation>
    <scope>NUCLEOTIDE SEQUENCE [LARGE SCALE GENOMIC DNA]</scope>
    <source>
        <strain evidence="6 7">DSM 12272</strain>
    </source>
</reference>
<evidence type="ECO:0000256" key="1">
    <source>
        <dbReference type="ARBA" id="ARBA00004418"/>
    </source>
</evidence>
<proteinExistence type="inferred from homology"/>
<protein>
    <submittedName>
        <fullName evidence="6">NitT/TauT family transport system substrate-binding protein</fullName>
    </submittedName>
</protein>
<dbReference type="Pfam" id="PF09084">
    <property type="entry name" value="NMT1"/>
    <property type="match status" value="1"/>
</dbReference>
<dbReference type="Proteomes" id="UP000198597">
    <property type="component" value="Unassembled WGS sequence"/>
</dbReference>
<dbReference type="AlphaFoldDB" id="A0A1H0LCY9"/>
<feature type="signal peptide" evidence="4">
    <location>
        <begin position="1"/>
        <end position="21"/>
    </location>
</feature>
<evidence type="ECO:0000313" key="7">
    <source>
        <dbReference type="Proteomes" id="UP000198597"/>
    </source>
</evidence>
<dbReference type="InterPro" id="IPR001638">
    <property type="entry name" value="Solute-binding_3/MltF_N"/>
</dbReference>
<keyword evidence="7" id="KW-1185">Reference proteome</keyword>
<dbReference type="RefSeq" id="WP_089964726.1">
    <property type="nucleotide sequence ID" value="NZ_FNJM01000001.1"/>
</dbReference>